<evidence type="ECO:0000313" key="9">
    <source>
        <dbReference type="EMBL" id="PWA27195.1"/>
    </source>
</evidence>
<sequence>MITLPSKDEVIFPGRVLLPRSFPSLPQDSRFQHRCGEIRLFAVERESFRRRFLVKAVMFPLRVLFSIGLFLVLLKLRLLRASGAKQPGVAQQIGGGTFVTSDRTRCAWRAGEAGEAVKVWVNCERRGGVSKTRCEYFGRPRSCPGYNSDPKVFWKQVARAFKKIRDKVCVDGRVLVKAGMCKHAPRDANLRLDRNSVERSTAAPTTPPVQPTSATCVKRADQRRTAEEFCSSWASVCAFFMSMLQSEDFPDVDIKAFLSAHDPHDL</sequence>
<dbReference type="PANTHER" id="PTHR15258:SF2">
    <property type="entry name" value="FIBROBLAST GROWTH FACTOR-BINDING PROTEIN 1"/>
    <property type="match status" value="1"/>
</dbReference>
<dbReference type="Proteomes" id="UP000250572">
    <property type="component" value="Unassembled WGS sequence"/>
</dbReference>
<proteinExistence type="inferred from homology"/>
<dbReference type="GO" id="GO:0007267">
    <property type="term" value="P:cell-cell signaling"/>
    <property type="evidence" value="ECO:0007669"/>
    <property type="project" value="TreeGrafter"/>
</dbReference>
<keyword evidence="4" id="KW-0732">Signal</keyword>
<keyword evidence="10" id="KW-1185">Reference proteome</keyword>
<dbReference type="GO" id="GO:0005576">
    <property type="term" value="C:extracellular region"/>
    <property type="evidence" value="ECO:0007669"/>
    <property type="project" value="UniProtKB-SubCell"/>
</dbReference>
<feature type="transmembrane region" description="Helical" evidence="8">
    <location>
        <begin position="52"/>
        <end position="74"/>
    </location>
</feature>
<gene>
    <name evidence="9" type="ORF">CCH79_00013882</name>
</gene>
<evidence type="ECO:0000256" key="6">
    <source>
        <dbReference type="ARBA" id="ARBA00023183"/>
    </source>
</evidence>
<evidence type="ECO:0000256" key="8">
    <source>
        <dbReference type="SAM" id="Phobius"/>
    </source>
</evidence>
<reference evidence="9 10" key="1">
    <citation type="journal article" date="2018" name="G3 (Bethesda)">
        <title>A High-Quality Reference Genome for the Invasive Mosquitofish Gambusia affinis Using a Chicago Library.</title>
        <authorList>
            <person name="Hoffberg S.L."/>
            <person name="Troendle N.J."/>
            <person name="Glenn T.C."/>
            <person name="Mahmud O."/>
            <person name="Louha S."/>
            <person name="Chalopin D."/>
            <person name="Bennetzen J.L."/>
            <person name="Mauricio R."/>
        </authorList>
    </citation>
    <scope>NUCLEOTIDE SEQUENCE [LARGE SCALE GENOMIC DNA]</scope>
    <source>
        <strain evidence="9">NE01/NJP1002.9</strain>
        <tissue evidence="9">Muscle</tissue>
    </source>
</reference>
<keyword evidence="8" id="KW-0472">Membrane</keyword>
<keyword evidence="5" id="KW-1015">Disulfide bond</keyword>
<keyword evidence="6" id="KW-0340">Growth factor binding</keyword>
<keyword evidence="8" id="KW-1133">Transmembrane helix</keyword>
<evidence type="ECO:0000256" key="3">
    <source>
        <dbReference type="ARBA" id="ARBA00022525"/>
    </source>
</evidence>
<dbReference type="GO" id="GO:0019838">
    <property type="term" value="F:growth factor binding"/>
    <property type="evidence" value="ECO:0007669"/>
    <property type="project" value="UniProtKB-KW"/>
</dbReference>
<evidence type="ECO:0000313" key="10">
    <source>
        <dbReference type="Proteomes" id="UP000250572"/>
    </source>
</evidence>
<accession>A0A315W5W5</accession>
<organism evidence="9 10">
    <name type="scientific">Gambusia affinis</name>
    <name type="common">Western mosquitofish</name>
    <name type="synonym">Heterandria affinis</name>
    <dbReference type="NCBI Taxonomy" id="33528"/>
    <lineage>
        <taxon>Eukaryota</taxon>
        <taxon>Metazoa</taxon>
        <taxon>Chordata</taxon>
        <taxon>Craniata</taxon>
        <taxon>Vertebrata</taxon>
        <taxon>Euteleostomi</taxon>
        <taxon>Actinopterygii</taxon>
        <taxon>Neopterygii</taxon>
        <taxon>Teleostei</taxon>
        <taxon>Neoteleostei</taxon>
        <taxon>Acanthomorphata</taxon>
        <taxon>Ovalentaria</taxon>
        <taxon>Atherinomorphae</taxon>
        <taxon>Cyprinodontiformes</taxon>
        <taxon>Poeciliidae</taxon>
        <taxon>Poeciliinae</taxon>
        <taxon>Gambusia</taxon>
    </lineage>
</organism>
<evidence type="ECO:0000256" key="4">
    <source>
        <dbReference type="ARBA" id="ARBA00022729"/>
    </source>
</evidence>
<dbReference type="EMBL" id="NHOQ01001073">
    <property type="protein sequence ID" value="PWA27195.1"/>
    <property type="molecule type" value="Genomic_DNA"/>
</dbReference>
<feature type="region of interest" description="Disordered" evidence="7">
    <location>
        <begin position="192"/>
        <end position="216"/>
    </location>
</feature>
<dbReference type="Pfam" id="PF06473">
    <property type="entry name" value="FGF-BP1"/>
    <property type="match status" value="1"/>
</dbReference>
<name>A0A315W5W5_GAMAF</name>
<dbReference type="InterPro" id="IPR010510">
    <property type="entry name" value="FGF1-bd"/>
</dbReference>
<comment type="similarity">
    <text evidence="2">Belongs to the fibroblast growth factor-binding protein family.</text>
</comment>
<evidence type="ECO:0000256" key="5">
    <source>
        <dbReference type="ARBA" id="ARBA00023157"/>
    </source>
</evidence>
<comment type="caution">
    <text evidence="9">The sequence shown here is derived from an EMBL/GenBank/DDBJ whole genome shotgun (WGS) entry which is preliminary data.</text>
</comment>
<evidence type="ECO:0000256" key="7">
    <source>
        <dbReference type="SAM" id="MobiDB-lite"/>
    </source>
</evidence>
<evidence type="ECO:0008006" key="11">
    <source>
        <dbReference type="Google" id="ProtNLM"/>
    </source>
</evidence>
<dbReference type="PANTHER" id="PTHR15258">
    <property type="entry name" value="FGF BINDING PROTEIN-RELATED"/>
    <property type="match status" value="1"/>
</dbReference>
<evidence type="ECO:0000256" key="2">
    <source>
        <dbReference type="ARBA" id="ARBA00008326"/>
    </source>
</evidence>
<dbReference type="AlphaFoldDB" id="A0A315W5W5"/>
<keyword evidence="3" id="KW-0964">Secreted</keyword>
<comment type="subcellular location">
    <subcellularLocation>
        <location evidence="1">Secreted</location>
    </subcellularLocation>
</comment>
<protein>
    <recommendedName>
        <fullName evidence="11">Fibroblast growth factor-binding protein 1</fullName>
    </recommendedName>
</protein>
<keyword evidence="8" id="KW-0812">Transmembrane</keyword>
<evidence type="ECO:0000256" key="1">
    <source>
        <dbReference type="ARBA" id="ARBA00004613"/>
    </source>
</evidence>